<gene>
    <name evidence="2" type="ORF">BDP27DRAFT_1443256</name>
</gene>
<dbReference type="Proteomes" id="UP000772434">
    <property type="component" value="Unassembled WGS sequence"/>
</dbReference>
<protein>
    <submittedName>
        <fullName evidence="2">Xylose isomerase-like protein</fullName>
    </submittedName>
</protein>
<dbReference type="AlphaFoldDB" id="A0A9P5Q716"/>
<dbReference type="InterPro" id="IPR013022">
    <property type="entry name" value="Xyl_isomerase-like_TIM-brl"/>
</dbReference>
<dbReference type="SUPFAM" id="SSF51658">
    <property type="entry name" value="Xylose isomerase-like"/>
    <property type="match status" value="1"/>
</dbReference>
<feature type="domain" description="Xylose isomerase-like TIM barrel" evidence="1">
    <location>
        <begin position="27"/>
        <end position="189"/>
    </location>
</feature>
<comment type="caution">
    <text evidence="2">The sequence shown here is derived from an EMBL/GenBank/DDBJ whole genome shotgun (WGS) entry which is preliminary data.</text>
</comment>
<dbReference type="PANTHER" id="PTHR12110">
    <property type="entry name" value="HYDROXYPYRUVATE ISOMERASE"/>
    <property type="match status" value="1"/>
</dbReference>
<dbReference type="Gene3D" id="3.20.20.150">
    <property type="entry name" value="Divalent-metal-dependent TIM barrel enzymes"/>
    <property type="match status" value="1"/>
</dbReference>
<dbReference type="PANTHER" id="PTHR12110:SF21">
    <property type="entry name" value="XYLOSE ISOMERASE-LIKE TIM BARREL DOMAIN-CONTAINING PROTEIN"/>
    <property type="match status" value="1"/>
</dbReference>
<dbReference type="GO" id="GO:0016853">
    <property type="term" value="F:isomerase activity"/>
    <property type="evidence" value="ECO:0007669"/>
    <property type="project" value="UniProtKB-KW"/>
</dbReference>
<accession>A0A9P5Q716</accession>
<proteinExistence type="predicted"/>
<dbReference type="OrthoDB" id="5360893at2759"/>
<dbReference type="EMBL" id="JADNRY010000008">
    <property type="protein sequence ID" value="KAF9075984.1"/>
    <property type="molecule type" value="Genomic_DNA"/>
</dbReference>
<reference evidence="2" key="1">
    <citation type="submission" date="2020-11" db="EMBL/GenBank/DDBJ databases">
        <authorList>
            <consortium name="DOE Joint Genome Institute"/>
            <person name="Ahrendt S."/>
            <person name="Riley R."/>
            <person name="Andreopoulos W."/>
            <person name="Labutti K."/>
            <person name="Pangilinan J."/>
            <person name="Ruiz-Duenas F.J."/>
            <person name="Barrasa J.M."/>
            <person name="Sanchez-Garcia M."/>
            <person name="Camarero S."/>
            <person name="Miyauchi S."/>
            <person name="Serrano A."/>
            <person name="Linde D."/>
            <person name="Babiker R."/>
            <person name="Drula E."/>
            <person name="Ayuso-Fernandez I."/>
            <person name="Pacheco R."/>
            <person name="Padilla G."/>
            <person name="Ferreira P."/>
            <person name="Barriuso J."/>
            <person name="Kellner H."/>
            <person name="Castanera R."/>
            <person name="Alfaro M."/>
            <person name="Ramirez L."/>
            <person name="Pisabarro A.G."/>
            <person name="Kuo A."/>
            <person name="Tritt A."/>
            <person name="Lipzen A."/>
            <person name="He G."/>
            <person name="Yan M."/>
            <person name="Ng V."/>
            <person name="Cullen D."/>
            <person name="Martin F."/>
            <person name="Rosso M.-N."/>
            <person name="Henrissat B."/>
            <person name="Hibbett D."/>
            <person name="Martinez A.T."/>
            <person name="Grigoriev I.V."/>
        </authorList>
    </citation>
    <scope>NUCLEOTIDE SEQUENCE</scope>
    <source>
        <strain evidence="2">AH 40177</strain>
    </source>
</reference>
<dbReference type="InterPro" id="IPR050312">
    <property type="entry name" value="IolE/XylAMocC-like"/>
</dbReference>
<keyword evidence="3" id="KW-1185">Reference proteome</keyword>
<evidence type="ECO:0000259" key="1">
    <source>
        <dbReference type="Pfam" id="PF01261"/>
    </source>
</evidence>
<sequence length="347" mass="38706">MPVIKSAISSLSLGRAEVGHSLPTKLRSARAAGFHGVEISFFCLSEFSKLFGITLKEAARQTRVLLDELDLEAVSLSPLMNFEGQIDRAAHAERLNEGKLWLELCHLLRAPFLQIPGTMLPLDKLSDDLIITDLAEFAELASKFEPSIQIAFEFTSWSTKVNTWQQTLEIVRKLQISNVSICLDTFHMGTYLLHKHSQQIPLPPGLSTRDESVTDSLAKLSNSQLDPHCFPLYQLTDAGPILASLPPRQPTQDPQAPLLQTMSRTNRPFASPDGLLPIIEISKALWALQSKAPADSVFWWSIETFMARAWYEDASVPEELAKQARESWNYVALEVGLPLEFCIRPGV</sequence>
<organism evidence="2 3">
    <name type="scientific">Rhodocollybia butyracea</name>
    <dbReference type="NCBI Taxonomy" id="206335"/>
    <lineage>
        <taxon>Eukaryota</taxon>
        <taxon>Fungi</taxon>
        <taxon>Dikarya</taxon>
        <taxon>Basidiomycota</taxon>
        <taxon>Agaricomycotina</taxon>
        <taxon>Agaricomycetes</taxon>
        <taxon>Agaricomycetidae</taxon>
        <taxon>Agaricales</taxon>
        <taxon>Marasmiineae</taxon>
        <taxon>Omphalotaceae</taxon>
        <taxon>Rhodocollybia</taxon>
    </lineage>
</organism>
<name>A0A9P5Q716_9AGAR</name>
<evidence type="ECO:0000313" key="3">
    <source>
        <dbReference type="Proteomes" id="UP000772434"/>
    </source>
</evidence>
<evidence type="ECO:0000313" key="2">
    <source>
        <dbReference type="EMBL" id="KAF9075984.1"/>
    </source>
</evidence>
<dbReference type="InterPro" id="IPR036237">
    <property type="entry name" value="Xyl_isomerase-like_sf"/>
</dbReference>
<keyword evidence="2" id="KW-0413">Isomerase</keyword>
<dbReference type="Pfam" id="PF01261">
    <property type="entry name" value="AP_endonuc_2"/>
    <property type="match status" value="1"/>
</dbReference>